<accession>A0A2P2N656</accession>
<dbReference type="AlphaFoldDB" id="A0A2P2N656"/>
<name>A0A2P2N656_RHIMU</name>
<reference evidence="1" key="1">
    <citation type="submission" date="2018-02" db="EMBL/GenBank/DDBJ databases">
        <title>Rhizophora mucronata_Transcriptome.</title>
        <authorList>
            <person name="Meera S.P."/>
            <person name="Sreeshan A."/>
            <person name="Augustine A."/>
        </authorList>
    </citation>
    <scope>NUCLEOTIDE SEQUENCE</scope>
    <source>
        <tissue evidence="1">Leaf</tissue>
    </source>
</reference>
<dbReference type="EMBL" id="GGEC01057500">
    <property type="protein sequence ID" value="MBX37984.1"/>
    <property type="molecule type" value="Transcribed_RNA"/>
</dbReference>
<evidence type="ECO:0000313" key="1">
    <source>
        <dbReference type="EMBL" id="MBX37984.1"/>
    </source>
</evidence>
<sequence>MNHPPMKRYTKMMTEVTITREMVIIHKCVKYKYIRVPFFYESP</sequence>
<protein>
    <submittedName>
        <fullName evidence="1">Uncharacterized protein</fullName>
    </submittedName>
</protein>
<proteinExistence type="predicted"/>
<organism evidence="1">
    <name type="scientific">Rhizophora mucronata</name>
    <name type="common">Asiatic mangrove</name>
    <dbReference type="NCBI Taxonomy" id="61149"/>
    <lineage>
        <taxon>Eukaryota</taxon>
        <taxon>Viridiplantae</taxon>
        <taxon>Streptophyta</taxon>
        <taxon>Embryophyta</taxon>
        <taxon>Tracheophyta</taxon>
        <taxon>Spermatophyta</taxon>
        <taxon>Magnoliopsida</taxon>
        <taxon>eudicotyledons</taxon>
        <taxon>Gunneridae</taxon>
        <taxon>Pentapetalae</taxon>
        <taxon>rosids</taxon>
        <taxon>fabids</taxon>
        <taxon>Malpighiales</taxon>
        <taxon>Rhizophoraceae</taxon>
        <taxon>Rhizophora</taxon>
    </lineage>
</organism>